<dbReference type="PANTHER" id="PTHR43531">
    <property type="entry name" value="PROTEIN ICFG"/>
    <property type="match status" value="1"/>
</dbReference>
<dbReference type="Gene3D" id="1.10.287.950">
    <property type="entry name" value="Methyl-accepting chemotaxis protein"/>
    <property type="match status" value="1"/>
</dbReference>
<dbReference type="InterPro" id="IPR003660">
    <property type="entry name" value="HAMP_dom"/>
</dbReference>
<evidence type="ECO:0000256" key="1">
    <source>
        <dbReference type="ARBA" id="ARBA00022500"/>
    </source>
</evidence>
<name>A0A4R2T793_9FIRM</name>
<evidence type="ECO:0000259" key="5">
    <source>
        <dbReference type="PROSITE" id="PS50111"/>
    </source>
</evidence>
<comment type="caution">
    <text evidence="7">The sequence shown here is derived from an EMBL/GenBank/DDBJ whole genome shotgun (WGS) entry which is preliminary data.</text>
</comment>
<feature type="domain" description="HAMP" evidence="6">
    <location>
        <begin position="212"/>
        <end position="264"/>
    </location>
</feature>
<dbReference type="PROSITE" id="PS50111">
    <property type="entry name" value="CHEMOTAXIS_TRANSDUC_2"/>
    <property type="match status" value="1"/>
</dbReference>
<evidence type="ECO:0000256" key="3">
    <source>
        <dbReference type="PROSITE-ProRule" id="PRU00284"/>
    </source>
</evidence>
<dbReference type="PANTHER" id="PTHR43531:SF11">
    <property type="entry name" value="METHYL-ACCEPTING CHEMOTAXIS PROTEIN 3"/>
    <property type="match status" value="1"/>
</dbReference>
<dbReference type="SMART" id="SM00304">
    <property type="entry name" value="HAMP"/>
    <property type="match status" value="1"/>
</dbReference>
<dbReference type="SUPFAM" id="SSF58104">
    <property type="entry name" value="Methyl-accepting chemotaxis protein (MCP) signaling domain"/>
    <property type="match status" value="1"/>
</dbReference>
<keyword evidence="4" id="KW-1133">Transmembrane helix</keyword>
<dbReference type="InterPro" id="IPR051310">
    <property type="entry name" value="MCP_chemotaxis"/>
</dbReference>
<dbReference type="GO" id="GO:0005886">
    <property type="term" value="C:plasma membrane"/>
    <property type="evidence" value="ECO:0007669"/>
    <property type="project" value="TreeGrafter"/>
</dbReference>
<dbReference type="AlphaFoldDB" id="A0A4R2T793"/>
<dbReference type="InterPro" id="IPR024478">
    <property type="entry name" value="HlyB_4HB_MCP"/>
</dbReference>
<evidence type="ECO:0000313" key="8">
    <source>
        <dbReference type="Proteomes" id="UP000295504"/>
    </source>
</evidence>
<dbReference type="GO" id="GO:0007165">
    <property type="term" value="P:signal transduction"/>
    <property type="evidence" value="ECO:0007669"/>
    <property type="project" value="UniProtKB-KW"/>
</dbReference>
<evidence type="ECO:0000256" key="2">
    <source>
        <dbReference type="ARBA" id="ARBA00029447"/>
    </source>
</evidence>
<feature type="domain" description="Methyl-accepting transducer" evidence="5">
    <location>
        <begin position="269"/>
        <end position="498"/>
    </location>
</feature>
<gene>
    <name evidence="7" type="ORF">EDD79_104617</name>
</gene>
<feature type="transmembrane region" description="Helical" evidence="4">
    <location>
        <begin position="13"/>
        <end position="33"/>
    </location>
</feature>
<dbReference type="CDD" id="cd06225">
    <property type="entry name" value="HAMP"/>
    <property type="match status" value="1"/>
</dbReference>
<keyword evidence="4" id="KW-0812">Transmembrane</keyword>
<keyword evidence="3" id="KW-0807">Transducer</keyword>
<dbReference type="Pfam" id="PF12729">
    <property type="entry name" value="4HB_MCP_1"/>
    <property type="match status" value="1"/>
</dbReference>
<protein>
    <submittedName>
        <fullName evidence="7">Methyl-accepting chemotaxis sensory transducer</fullName>
    </submittedName>
</protein>
<proteinExistence type="inferred from homology"/>
<evidence type="ECO:0000256" key="4">
    <source>
        <dbReference type="SAM" id="Phobius"/>
    </source>
</evidence>
<dbReference type="EMBL" id="SLYC01000046">
    <property type="protein sequence ID" value="TCP97376.1"/>
    <property type="molecule type" value="Genomic_DNA"/>
</dbReference>
<keyword evidence="1" id="KW-0145">Chemotaxis</keyword>
<evidence type="ECO:0000259" key="6">
    <source>
        <dbReference type="PROSITE" id="PS50885"/>
    </source>
</evidence>
<keyword evidence="8" id="KW-1185">Reference proteome</keyword>
<comment type="similarity">
    <text evidence="2">Belongs to the methyl-accepting chemotaxis (MCP) protein family.</text>
</comment>
<dbReference type="GO" id="GO:0004888">
    <property type="term" value="F:transmembrane signaling receptor activity"/>
    <property type="evidence" value="ECO:0007669"/>
    <property type="project" value="TreeGrafter"/>
</dbReference>
<sequence length="571" mass="62706">MKWFKNAEIKKKLIISFVLIALLAGVIGTMGIYNMNKLNGRTKELYYDRLIPVVDLSQVQKNLYIMRSNFLLLIHERNESQNPQLISEINKLHNENTELLMKYGQTKLNENEENYLQHVNDEITVYARHKDDIIGLIQTGNYNDALKLYTEFVRIRIQLDGDLSNLVNENIEEARIIYNRNISDFKTQLTIMIVIVIIGMSLAVGLGLLISSLISKPIGELVQVSNKIADGDLDVNIDIETKDEIGVLAQAFRRMTEKINDVMSNINSAAEQVAAGSKQVSDSSMGLSQGATEQASSIEELTASLEEISAQTRLNAESATEANNLAELAKSNAVLGNSQMKEMLGAMEGINDSSSSISKIIKVIDEIAFQTNILALNAAVEAARAGQHGKGFAVVAEEVRNLAARSANAAKETTTMIEGSIKKVEEGTRIANDTAIALNTIVDGVAKVANLVSDIAIASNEQAAAITQINQGIMQVSEVVQTNSATSEESAAASEELASQAELLNNQVARFKLKRSYQTGNYKGLEELNPEVLRVLENMNNKNKYSSELLNQSVNKKTKNIVLSDKEFGKY</sequence>
<dbReference type="Pfam" id="PF00015">
    <property type="entry name" value="MCPsignal"/>
    <property type="match status" value="1"/>
</dbReference>
<dbReference type="PROSITE" id="PS50885">
    <property type="entry name" value="HAMP"/>
    <property type="match status" value="1"/>
</dbReference>
<feature type="transmembrane region" description="Helical" evidence="4">
    <location>
        <begin position="189"/>
        <end position="214"/>
    </location>
</feature>
<dbReference type="GO" id="GO:0006935">
    <property type="term" value="P:chemotaxis"/>
    <property type="evidence" value="ECO:0007669"/>
    <property type="project" value="UniProtKB-KW"/>
</dbReference>
<dbReference type="FunFam" id="1.10.287.950:FF:000001">
    <property type="entry name" value="Methyl-accepting chemotaxis sensory transducer"/>
    <property type="match status" value="1"/>
</dbReference>
<dbReference type="Pfam" id="PF00672">
    <property type="entry name" value="HAMP"/>
    <property type="match status" value="1"/>
</dbReference>
<dbReference type="RefSeq" id="WP_132849489.1">
    <property type="nucleotide sequence ID" value="NZ_CP058648.1"/>
</dbReference>
<organism evidence="7 8">
    <name type="scientific">Serpentinicella alkaliphila</name>
    <dbReference type="NCBI Taxonomy" id="1734049"/>
    <lineage>
        <taxon>Bacteria</taxon>
        <taxon>Bacillati</taxon>
        <taxon>Bacillota</taxon>
        <taxon>Clostridia</taxon>
        <taxon>Peptostreptococcales</taxon>
        <taxon>Natronincolaceae</taxon>
        <taxon>Serpentinicella</taxon>
    </lineage>
</organism>
<reference evidence="7 8" key="1">
    <citation type="submission" date="2019-03" db="EMBL/GenBank/DDBJ databases">
        <title>Genomic Encyclopedia of Type Strains, Phase IV (KMG-IV): sequencing the most valuable type-strain genomes for metagenomic binning, comparative biology and taxonomic classification.</title>
        <authorList>
            <person name="Goeker M."/>
        </authorList>
    </citation>
    <scope>NUCLEOTIDE SEQUENCE [LARGE SCALE GENOMIC DNA]</scope>
    <source>
        <strain evidence="7 8">DSM 100013</strain>
    </source>
</reference>
<evidence type="ECO:0000313" key="7">
    <source>
        <dbReference type="EMBL" id="TCP97376.1"/>
    </source>
</evidence>
<dbReference type="Proteomes" id="UP000295504">
    <property type="component" value="Unassembled WGS sequence"/>
</dbReference>
<dbReference type="Gene3D" id="6.10.340.10">
    <property type="match status" value="1"/>
</dbReference>
<dbReference type="InterPro" id="IPR004089">
    <property type="entry name" value="MCPsignal_dom"/>
</dbReference>
<keyword evidence="4" id="KW-0472">Membrane</keyword>
<dbReference type="OrthoDB" id="9814363at2"/>
<accession>A0A4R2T793</accession>
<dbReference type="SMART" id="SM00283">
    <property type="entry name" value="MA"/>
    <property type="match status" value="1"/>
</dbReference>